<sequence>MSCTSNIPRGSGCSHTVGMVLRFLACFHPAAAAASGSAHRPRWWFRGWTGWWSKRLLRRHRWTPPQLPTTTRCQRPEPRSRQREIFRTGTKLRLRHKTCSG</sequence>
<reference evidence="2" key="1">
    <citation type="submission" date="2021-05" db="EMBL/GenBank/DDBJ databases">
        <authorList>
            <person name="Alioto T."/>
            <person name="Alioto T."/>
            <person name="Gomez Garrido J."/>
        </authorList>
    </citation>
    <scope>NUCLEOTIDE SEQUENCE</scope>
</reference>
<dbReference type="EMBL" id="HBUE01011180">
    <property type="protein sequence ID" value="CAG6448465.1"/>
    <property type="molecule type" value="Transcribed_RNA"/>
</dbReference>
<feature type="signal peptide" evidence="1">
    <location>
        <begin position="1"/>
        <end position="32"/>
    </location>
</feature>
<accession>A0A8D8A346</accession>
<dbReference type="AlphaFoldDB" id="A0A8D8A346"/>
<name>A0A8D8A346_CULPI</name>
<feature type="chain" id="PRO_5034074051" evidence="1">
    <location>
        <begin position="33"/>
        <end position="101"/>
    </location>
</feature>
<protein>
    <submittedName>
        <fullName evidence="2">(northern house mosquito) hypothetical protein</fullName>
    </submittedName>
</protein>
<organism evidence="2">
    <name type="scientific">Culex pipiens</name>
    <name type="common">House mosquito</name>
    <dbReference type="NCBI Taxonomy" id="7175"/>
    <lineage>
        <taxon>Eukaryota</taxon>
        <taxon>Metazoa</taxon>
        <taxon>Ecdysozoa</taxon>
        <taxon>Arthropoda</taxon>
        <taxon>Hexapoda</taxon>
        <taxon>Insecta</taxon>
        <taxon>Pterygota</taxon>
        <taxon>Neoptera</taxon>
        <taxon>Endopterygota</taxon>
        <taxon>Diptera</taxon>
        <taxon>Nematocera</taxon>
        <taxon>Culicoidea</taxon>
        <taxon>Culicidae</taxon>
        <taxon>Culicinae</taxon>
        <taxon>Culicini</taxon>
        <taxon>Culex</taxon>
        <taxon>Culex</taxon>
    </lineage>
</organism>
<evidence type="ECO:0000313" key="2">
    <source>
        <dbReference type="EMBL" id="CAG6448465.1"/>
    </source>
</evidence>
<proteinExistence type="predicted"/>
<evidence type="ECO:0000256" key="1">
    <source>
        <dbReference type="SAM" id="SignalP"/>
    </source>
</evidence>
<keyword evidence="1" id="KW-0732">Signal</keyword>